<accession>A0A286ICC0</accession>
<dbReference type="Gene3D" id="1.20.1270.180">
    <property type="match status" value="1"/>
</dbReference>
<evidence type="ECO:0000256" key="1">
    <source>
        <dbReference type="SAM" id="SignalP"/>
    </source>
</evidence>
<feature type="chain" id="PRO_5013239217" evidence="1">
    <location>
        <begin position="31"/>
        <end position="148"/>
    </location>
</feature>
<dbReference type="AlphaFoldDB" id="A0A286ICC0"/>
<evidence type="ECO:0000313" key="3">
    <source>
        <dbReference type="EMBL" id="SOE17783.1"/>
    </source>
</evidence>
<keyword evidence="1" id="KW-0732">Signal</keyword>
<dbReference type="Pfam" id="PF07007">
    <property type="entry name" value="LprI"/>
    <property type="match status" value="1"/>
</dbReference>
<feature type="signal peptide" evidence="1">
    <location>
        <begin position="1"/>
        <end position="30"/>
    </location>
</feature>
<sequence>MAQKGVRRAWLLTILLETALLAGAAGVARADDMPDCIDPMSQVELTYCAAIDYETADAELNAIWPDIVAAAKSQDQYVAEQVEGTDVPTTLQALRNAQRAWITFRDAQCEYEAYEVFGGTSQSMVGSLCLARLTRERIEVLSRTLQNR</sequence>
<dbReference type="InterPro" id="IPR009739">
    <property type="entry name" value="LprI-like_N"/>
</dbReference>
<evidence type="ECO:0000313" key="4">
    <source>
        <dbReference type="Proteomes" id="UP000219465"/>
    </source>
</evidence>
<dbReference type="PANTHER" id="PTHR39176">
    <property type="entry name" value="PERIPLASMIC PROTEIN-RELATED"/>
    <property type="match status" value="1"/>
</dbReference>
<feature type="domain" description="Lysozyme inhibitor LprI-like N-terminal" evidence="2">
    <location>
        <begin position="40"/>
        <end position="141"/>
    </location>
</feature>
<reference evidence="4" key="1">
    <citation type="submission" date="2017-08" db="EMBL/GenBank/DDBJ databases">
        <authorList>
            <person name="Varghese N."/>
            <person name="Submissions S."/>
        </authorList>
    </citation>
    <scope>NUCLEOTIDE SEQUENCE [LARGE SCALE GENOMIC DNA]</scope>
    <source>
        <strain evidence="4">KCTC 23107</strain>
    </source>
</reference>
<dbReference type="EMBL" id="OCPC01000003">
    <property type="protein sequence ID" value="SOE17783.1"/>
    <property type="molecule type" value="Genomic_DNA"/>
</dbReference>
<dbReference type="PANTHER" id="PTHR39176:SF1">
    <property type="entry name" value="PERIPLASMIC PROTEIN"/>
    <property type="match status" value="1"/>
</dbReference>
<gene>
    <name evidence="3" type="ORF">SAMN05877838_2686</name>
</gene>
<evidence type="ECO:0000259" key="2">
    <source>
        <dbReference type="Pfam" id="PF07007"/>
    </source>
</evidence>
<keyword evidence="4" id="KW-1185">Reference proteome</keyword>
<dbReference type="Proteomes" id="UP000219465">
    <property type="component" value="Unassembled WGS sequence"/>
</dbReference>
<organism evidence="3 4">
    <name type="scientific">Hoeflea halophila</name>
    <dbReference type="NCBI Taxonomy" id="714899"/>
    <lineage>
        <taxon>Bacteria</taxon>
        <taxon>Pseudomonadati</taxon>
        <taxon>Pseudomonadota</taxon>
        <taxon>Alphaproteobacteria</taxon>
        <taxon>Hyphomicrobiales</taxon>
        <taxon>Rhizobiaceae</taxon>
        <taxon>Hoeflea</taxon>
    </lineage>
</organism>
<proteinExistence type="predicted"/>
<protein>
    <submittedName>
        <fullName evidence="3">Uncharacterized protein YecT</fullName>
    </submittedName>
</protein>
<name>A0A286ICC0_9HYPH</name>